<keyword evidence="1" id="KW-0732">Signal</keyword>
<protein>
    <submittedName>
        <fullName evidence="2">Uncharacterized protein</fullName>
    </submittedName>
</protein>
<evidence type="ECO:0000256" key="1">
    <source>
        <dbReference type="SAM" id="SignalP"/>
    </source>
</evidence>
<dbReference type="EMBL" id="MSFN02000002">
    <property type="protein sequence ID" value="PTU23515.1"/>
    <property type="molecule type" value="Genomic_DNA"/>
</dbReference>
<accession>A0A2T5M4Q4</accession>
<proteinExistence type="predicted"/>
<comment type="caution">
    <text evidence="2">The sequence shown here is derived from an EMBL/GenBank/DDBJ whole genome shotgun (WGS) entry which is preliminary data.</text>
</comment>
<name>A0A2T5M4Q4_9EURO</name>
<evidence type="ECO:0000313" key="2">
    <source>
        <dbReference type="EMBL" id="PTU23515.1"/>
    </source>
</evidence>
<sequence>MTLSSTALIFIVLVAALASVATAAGIFGFLGPTQYAVYSTSLEQQRYMRDLRQRNLHVLLQDARPNVCLDTSFPYISALTLNL</sequence>
<gene>
    <name evidence="2" type="ORF">P175DRAFT_0176048</name>
</gene>
<dbReference type="GeneID" id="63809391"/>
<reference evidence="2 3" key="1">
    <citation type="journal article" date="2018" name="Proc. Natl. Acad. Sci. U.S.A.">
        <title>Linking secondary metabolites to gene clusters through genome sequencing of six diverse Aspergillus species.</title>
        <authorList>
            <person name="Kaerboelling I."/>
            <person name="Vesth T.C."/>
            <person name="Frisvad J.C."/>
            <person name="Nybo J.L."/>
            <person name="Theobald S."/>
            <person name="Kuo A."/>
            <person name="Bowyer P."/>
            <person name="Matsuda Y."/>
            <person name="Mondo S."/>
            <person name="Lyhne E.K."/>
            <person name="Kogle M.E."/>
            <person name="Clum A."/>
            <person name="Lipzen A."/>
            <person name="Salamov A."/>
            <person name="Ngan C.Y."/>
            <person name="Daum C."/>
            <person name="Chiniquy J."/>
            <person name="Barry K."/>
            <person name="LaButti K."/>
            <person name="Haridas S."/>
            <person name="Simmons B.A."/>
            <person name="Magnuson J.K."/>
            <person name="Mortensen U.H."/>
            <person name="Larsen T.O."/>
            <person name="Grigoriev I.V."/>
            <person name="Baker S.E."/>
            <person name="Andersen M.R."/>
        </authorList>
    </citation>
    <scope>NUCLEOTIDE SEQUENCE [LARGE SCALE GENOMIC DNA]</scope>
    <source>
        <strain evidence="2 3">IBT 24754</strain>
    </source>
</reference>
<dbReference type="RefSeq" id="XP_040754907.1">
    <property type="nucleotide sequence ID" value="XM_040892509.1"/>
</dbReference>
<evidence type="ECO:0000313" key="3">
    <source>
        <dbReference type="Proteomes" id="UP000244073"/>
    </source>
</evidence>
<dbReference type="OrthoDB" id="4338123at2759"/>
<feature type="chain" id="PRO_5015394852" evidence="1">
    <location>
        <begin position="24"/>
        <end position="83"/>
    </location>
</feature>
<feature type="signal peptide" evidence="1">
    <location>
        <begin position="1"/>
        <end position="23"/>
    </location>
</feature>
<dbReference type="AlphaFoldDB" id="A0A2T5M4Q4"/>
<dbReference type="Proteomes" id="UP000244073">
    <property type="component" value="Unassembled WGS sequence"/>
</dbReference>
<organism evidence="2 3">
    <name type="scientific">Aspergillus ochraceoroseus IBT 24754</name>
    <dbReference type="NCBI Taxonomy" id="1392256"/>
    <lineage>
        <taxon>Eukaryota</taxon>
        <taxon>Fungi</taxon>
        <taxon>Dikarya</taxon>
        <taxon>Ascomycota</taxon>
        <taxon>Pezizomycotina</taxon>
        <taxon>Eurotiomycetes</taxon>
        <taxon>Eurotiomycetidae</taxon>
        <taxon>Eurotiales</taxon>
        <taxon>Aspergillaceae</taxon>
        <taxon>Aspergillus</taxon>
        <taxon>Aspergillus subgen. Nidulantes</taxon>
    </lineage>
</organism>
<dbReference type="VEuPathDB" id="FungiDB:P175DRAFT_0176048"/>